<feature type="transmembrane region" description="Helical" evidence="6">
    <location>
        <begin position="185"/>
        <end position="210"/>
    </location>
</feature>
<sequence length="282" mass="31567">MAEAIPAWEPHPEVWLLIAALVATYAILVVRSGPSRVPSGEVVVSRLQIASFSLGAFTLLFASTWPIHDVAEGYMYSAHMVQHLLYTLIAAPLILMGTPAWMMRILLPGRLLKTMAWWSRFLPALILFNTMIVLTHWPAVVDLALQSAILHFLVHAALLISAFVIWMPILSPLPEIPRLVAPMKVAYLFLQSIVPTVPATFLTFGSHPLYRRYETLPKLWGATALDDQLIAGLIMKIGAGLLIWGVIAVIFFRWAASEESRNRPDKALREMDRELIEMGLRK</sequence>
<feature type="transmembrane region" description="Helical" evidence="6">
    <location>
        <begin position="230"/>
        <end position="256"/>
    </location>
</feature>
<dbReference type="InterPro" id="IPR019108">
    <property type="entry name" value="Caa3_assmbl_CtaG-rel"/>
</dbReference>
<dbReference type="EMBL" id="CAEZZU010000017">
    <property type="protein sequence ID" value="CAB4770459.1"/>
    <property type="molecule type" value="Genomic_DNA"/>
</dbReference>
<keyword evidence="4 6" id="KW-1133">Transmembrane helix</keyword>
<evidence type="ECO:0000256" key="5">
    <source>
        <dbReference type="ARBA" id="ARBA00023136"/>
    </source>
</evidence>
<feature type="transmembrane region" description="Helical" evidence="6">
    <location>
        <begin position="14"/>
        <end position="31"/>
    </location>
</feature>
<keyword evidence="5 6" id="KW-0472">Membrane</keyword>
<organism evidence="7">
    <name type="scientific">freshwater metagenome</name>
    <dbReference type="NCBI Taxonomy" id="449393"/>
    <lineage>
        <taxon>unclassified sequences</taxon>
        <taxon>metagenomes</taxon>
        <taxon>ecological metagenomes</taxon>
    </lineage>
</organism>
<evidence type="ECO:0000256" key="1">
    <source>
        <dbReference type="ARBA" id="ARBA00004651"/>
    </source>
</evidence>
<evidence type="ECO:0000256" key="2">
    <source>
        <dbReference type="ARBA" id="ARBA00022475"/>
    </source>
</evidence>
<evidence type="ECO:0000256" key="4">
    <source>
        <dbReference type="ARBA" id="ARBA00022989"/>
    </source>
</evidence>
<comment type="subcellular location">
    <subcellularLocation>
        <location evidence="1">Cell membrane</location>
        <topology evidence="1">Multi-pass membrane protein</topology>
    </subcellularLocation>
</comment>
<feature type="transmembrane region" description="Helical" evidence="6">
    <location>
        <begin position="115"/>
        <end position="137"/>
    </location>
</feature>
<reference evidence="7" key="1">
    <citation type="submission" date="2020-05" db="EMBL/GenBank/DDBJ databases">
        <authorList>
            <person name="Chiriac C."/>
            <person name="Salcher M."/>
            <person name="Ghai R."/>
            <person name="Kavagutti S V."/>
        </authorList>
    </citation>
    <scope>NUCLEOTIDE SEQUENCE</scope>
</reference>
<dbReference type="Pfam" id="PF09678">
    <property type="entry name" value="Caa3_CtaG"/>
    <property type="match status" value="1"/>
</dbReference>
<feature type="transmembrane region" description="Helical" evidence="6">
    <location>
        <begin position="83"/>
        <end position="103"/>
    </location>
</feature>
<evidence type="ECO:0000313" key="8">
    <source>
        <dbReference type="EMBL" id="CAB4948171.1"/>
    </source>
</evidence>
<protein>
    <submittedName>
        <fullName evidence="7">Unannotated protein</fullName>
    </submittedName>
</protein>
<feature type="transmembrane region" description="Helical" evidence="6">
    <location>
        <begin position="149"/>
        <end position="173"/>
    </location>
</feature>
<evidence type="ECO:0000256" key="6">
    <source>
        <dbReference type="SAM" id="Phobius"/>
    </source>
</evidence>
<evidence type="ECO:0000313" key="7">
    <source>
        <dbReference type="EMBL" id="CAB4770459.1"/>
    </source>
</evidence>
<feature type="transmembrane region" description="Helical" evidence="6">
    <location>
        <begin position="43"/>
        <end position="63"/>
    </location>
</feature>
<dbReference type="EMBL" id="CAFBNL010000019">
    <property type="protein sequence ID" value="CAB4948171.1"/>
    <property type="molecule type" value="Genomic_DNA"/>
</dbReference>
<keyword evidence="2" id="KW-1003">Cell membrane</keyword>
<name>A0A6J6VGK1_9ZZZZ</name>
<gene>
    <name evidence="7" type="ORF">UFOPK2925_00238</name>
    <name evidence="8" type="ORF">UFOPK3789_00512</name>
</gene>
<accession>A0A6J6VGK1</accession>
<keyword evidence="3 6" id="KW-0812">Transmembrane</keyword>
<evidence type="ECO:0000256" key="3">
    <source>
        <dbReference type="ARBA" id="ARBA00022692"/>
    </source>
</evidence>
<dbReference type="GO" id="GO:0005886">
    <property type="term" value="C:plasma membrane"/>
    <property type="evidence" value="ECO:0007669"/>
    <property type="project" value="UniProtKB-SubCell"/>
</dbReference>
<dbReference type="AlphaFoldDB" id="A0A6J6VGK1"/>
<proteinExistence type="predicted"/>